<dbReference type="RefSeq" id="WP_324717575.1">
    <property type="nucleotide sequence ID" value="NZ_CP141615.1"/>
</dbReference>
<keyword evidence="6" id="KW-0663">Pyridoxal phosphate</keyword>
<comment type="similarity">
    <text evidence="2">Belongs to the class-V pyridoxal-phosphate-dependent aminotransferase family. NifS/IscS subfamily.</text>
</comment>
<evidence type="ECO:0000256" key="8">
    <source>
        <dbReference type="ARBA" id="ARBA00023014"/>
    </source>
</evidence>
<keyword evidence="8" id="KW-0411">Iron-sulfur</keyword>
<dbReference type="InterPro" id="IPR015422">
    <property type="entry name" value="PyrdxlP-dep_Trfase_small"/>
</dbReference>
<dbReference type="EMBL" id="CP141615">
    <property type="protein sequence ID" value="WRP18304.1"/>
    <property type="molecule type" value="Genomic_DNA"/>
</dbReference>
<dbReference type="Proteomes" id="UP001332192">
    <property type="component" value="Chromosome"/>
</dbReference>
<sequence length="401" mass="41883">MAEIYLDNAASVPMCAAARATMRRVLEQGLADANPSSPHAPGRRVRALLDEARATAARWLGCSPGEIVFTSGGTEADNLALIGAATASRREEGRSGVVVSAIEHHAVLDAARALEARGFVVELARCDGSGVVRPEQVRRALERVQARGARVGVVALMLVNNEVGTVQPVEDVAELAASAGARLFVDAVQAPFHAVLDPGSLGCDLLALSAHKMGGPKGAGLVYVRRGIPFDPVTYGGGQERMLRPGTENVPGILGMAAALEWARSEREAIEAHKAKLERGLLDHLRRLVPDVEINTGAARRSPGLVNLWVPGVESQVLLAALDMAGVACSYGAACTSGGLQPSHVLQAMGLDEQRVASSIRVSVGPFNTEAEMAEAASRMAHVIRALRTSGERGPDACGSS</sequence>
<accession>A0ABZ1C028</accession>
<keyword evidence="5" id="KW-0479">Metal-binding</keyword>
<dbReference type="SUPFAM" id="SSF53383">
    <property type="entry name" value="PLP-dependent transferases"/>
    <property type="match status" value="1"/>
</dbReference>
<evidence type="ECO:0000256" key="10">
    <source>
        <dbReference type="RuleBase" id="RU004504"/>
    </source>
</evidence>
<keyword evidence="7" id="KW-0408">Iron</keyword>
<evidence type="ECO:0000256" key="4">
    <source>
        <dbReference type="ARBA" id="ARBA00022679"/>
    </source>
</evidence>
<evidence type="ECO:0000256" key="3">
    <source>
        <dbReference type="ARBA" id="ARBA00012239"/>
    </source>
</evidence>
<name>A0ABZ1C028_9FIRM</name>
<dbReference type="InterPro" id="IPR015421">
    <property type="entry name" value="PyrdxlP-dep_Trfase_major"/>
</dbReference>
<comment type="cofactor">
    <cofactor evidence="1 10">
        <name>pyridoxal 5'-phosphate</name>
        <dbReference type="ChEBI" id="CHEBI:597326"/>
    </cofactor>
</comment>
<evidence type="ECO:0000259" key="11">
    <source>
        <dbReference type="Pfam" id="PF00266"/>
    </source>
</evidence>
<keyword evidence="13" id="KW-1185">Reference proteome</keyword>
<comment type="catalytic activity">
    <reaction evidence="9">
        <text>(sulfur carrier)-H + L-cysteine = (sulfur carrier)-SH + L-alanine</text>
        <dbReference type="Rhea" id="RHEA:43892"/>
        <dbReference type="Rhea" id="RHEA-COMP:14737"/>
        <dbReference type="Rhea" id="RHEA-COMP:14739"/>
        <dbReference type="ChEBI" id="CHEBI:29917"/>
        <dbReference type="ChEBI" id="CHEBI:35235"/>
        <dbReference type="ChEBI" id="CHEBI:57972"/>
        <dbReference type="ChEBI" id="CHEBI:64428"/>
        <dbReference type="EC" id="2.8.1.7"/>
    </reaction>
</comment>
<feature type="domain" description="Aminotransferase class V" evidence="11">
    <location>
        <begin position="4"/>
        <end position="373"/>
    </location>
</feature>
<dbReference type="PANTHER" id="PTHR11601:SF34">
    <property type="entry name" value="CYSTEINE DESULFURASE"/>
    <property type="match status" value="1"/>
</dbReference>
<dbReference type="InterPro" id="IPR016454">
    <property type="entry name" value="Cysteine_dSase"/>
</dbReference>
<dbReference type="Gene3D" id="3.90.1150.10">
    <property type="entry name" value="Aspartate Aminotransferase, domain 1"/>
    <property type="match status" value="1"/>
</dbReference>
<dbReference type="PROSITE" id="PS00595">
    <property type="entry name" value="AA_TRANSFER_CLASS_5"/>
    <property type="match status" value="1"/>
</dbReference>
<keyword evidence="4" id="KW-0808">Transferase</keyword>
<evidence type="ECO:0000256" key="2">
    <source>
        <dbReference type="ARBA" id="ARBA00006490"/>
    </source>
</evidence>
<dbReference type="Pfam" id="PF00266">
    <property type="entry name" value="Aminotran_5"/>
    <property type="match status" value="1"/>
</dbReference>
<evidence type="ECO:0000256" key="1">
    <source>
        <dbReference type="ARBA" id="ARBA00001933"/>
    </source>
</evidence>
<dbReference type="Gene3D" id="1.10.260.50">
    <property type="match status" value="1"/>
</dbReference>
<protein>
    <recommendedName>
        <fullName evidence="3">cysteine desulfurase</fullName>
        <ecNumber evidence="3">2.8.1.7</ecNumber>
    </recommendedName>
</protein>
<evidence type="ECO:0000256" key="7">
    <source>
        <dbReference type="ARBA" id="ARBA00023004"/>
    </source>
</evidence>
<dbReference type="InterPro" id="IPR020578">
    <property type="entry name" value="Aminotrans_V_PyrdxlP_BS"/>
</dbReference>
<dbReference type="InterPro" id="IPR000192">
    <property type="entry name" value="Aminotrans_V_dom"/>
</dbReference>
<evidence type="ECO:0000313" key="13">
    <source>
        <dbReference type="Proteomes" id="UP001332192"/>
    </source>
</evidence>
<dbReference type="Gene3D" id="3.40.640.10">
    <property type="entry name" value="Type I PLP-dependent aspartate aminotransferase-like (Major domain)"/>
    <property type="match status" value="1"/>
</dbReference>
<evidence type="ECO:0000313" key="12">
    <source>
        <dbReference type="EMBL" id="WRP18304.1"/>
    </source>
</evidence>
<dbReference type="EC" id="2.8.1.7" evidence="3"/>
<dbReference type="PIRSF" id="PIRSF005572">
    <property type="entry name" value="NifS"/>
    <property type="match status" value="1"/>
</dbReference>
<evidence type="ECO:0000256" key="6">
    <source>
        <dbReference type="ARBA" id="ARBA00022898"/>
    </source>
</evidence>
<dbReference type="InterPro" id="IPR015424">
    <property type="entry name" value="PyrdxlP-dep_Trfase"/>
</dbReference>
<proteinExistence type="inferred from homology"/>
<evidence type="ECO:0000256" key="5">
    <source>
        <dbReference type="ARBA" id="ARBA00022723"/>
    </source>
</evidence>
<dbReference type="PANTHER" id="PTHR11601">
    <property type="entry name" value="CYSTEINE DESULFURYLASE FAMILY MEMBER"/>
    <property type="match status" value="1"/>
</dbReference>
<organism evidence="12 13">
    <name type="scientific">Carboxydichorda subterranea</name>
    <dbReference type="NCBI Taxonomy" id="3109565"/>
    <lineage>
        <taxon>Bacteria</taxon>
        <taxon>Bacillati</taxon>
        <taxon>Bacillota</taxon>
        <taxon>Limnochordia</taxon>
        <taxon>Limnochordales</taxon>
        <taxon>Geochordaceae</taxon>
        <taxon>Carboxydichorda</taxon>
    </lineage>
</organism>
<evidence type="ECO:0000256" key="9">
    <source>
        <dbReference type="ARBA" id="ARBA00050776"/>
    </source>
</evidence>
<reference evidence="12 13" key="1">
    <citation type="journal article" date="2024" name="Front. Microbiol.">
        <title>Novel thermophilic genera Geochorda gen. nov. and Carboxydochorda gen. nov. from the deep terrestrial subsurface reveal the ecophysiological diversity in the class Limnochordia.</title>
        <authorList>
            <person name="Karnachuk O.V."/>
            <person name="Lukina A.P."/>
            <person name="Avakyan M.R."/>
            <person name="Kadnikov V.V."/>
            <person name="Begmatov S."/>
            <person name="Beletsky A.V."/>
            <person name="Vlasova K.G."/>
            <person name="Novikov A.A."/>
            <person name="Shcherbakova V.A."/>
            <person name="Mardanov A.V."/>
            <person name="Ravin N.V."/>
        </authorList>
    </citation>
    <scope>NUCLEOTIDE SEQUENCE [LARGE SCALE GENOMIC DNA]</scope>
    <source>
        <strain evidence="12 13">L945</strain>
    </source>
</reference>
<gene>
    <name evidence="12" type="ORF">U7230_04665</name>
</gene>